<proteinExistence type="predicted"/>
<dbReference type="WBParaSite" id="RSKR_0000837900.1">
    <property type="protein sequence ID" value="RSKR_0000837900.1"/>
    <property type="gene ID" value="RSKR_0000837900"/>
</dbReference>
<dbReference type="Proteomes" id="UP000095286">
    <property type="component" value="Unplaced"/>
</dbReference>
<organism evidence="1 2">
    <name type="scientific">Rhabditophanes sp. KR3021</name>
    <dbReference type="NCBI Taxonomy" id="114890"/>
    <lineage>
        <taxon>Eukaryota</taxon>
        <taxon>Metazoa</taxon>
        <taxon>Ecdysozoa</taxon>
        <taxon>Nematoda</taxon>
        <taxon>Chromadorea</taxon>
        <taxon>Rhabditida</taxon>
        <taxon>Tylenchina</taxon>
        <taxon>Panagrolaimomorpha</taxon>
        <taxon>Strongyloidoidea</taxon>
        <taxon>Alloionematidae</taxon>
        <taxon>Rhabditophanes</taxon>
    </lineage>
</organism>
<protein>
    <submittedName>
        <fullName evidence="2">Protein kinase domain-containing protein</fullName>
    </submittedName>
</protein>
<sequence length="560" mass="64399">MDAEEKIYINANEAEKLCVCAGEPITNSKFCEYCGYILDYRNVTLKIGDFGLTTTDDEVNLINIGTTGYCAPEASNGMFTTKSDVFSFSMIMWEFITHKKAFAKLNSNNITYEIGKCEDRLPLLEIPDCHDILLSIINNGLDWSPYKRMNFGEIIGRFSQYLKEDNSSSNTVEQFKALDIRQCPFLTKILDQQLSVNQVLKLSVDNKSYNLILKEDIHSIKDKASNCKYKLSKSNIPDESNLKHGHNILVQNEEYIPREMKNNESTIKIEEYSKREENAFKTDESTIKTDDSRVTDVEDDNVGEGKETNDFHSPIHADIVNSERKNKSNLFKSVINIFSKSKKKHSVKTESDSEKSEMKNSYSEKLENSKSAEEQSSLNETMISTDNKGNSLTNFIDLDSKPSKLKYYLKKLILKERVALPKIAEEEKAETLIKQLRKKKEKFFSRFSTEPFDEEFFDVEKYITCLNNNTLTDNTNPNNTTIDNNDKDHDYESSEISLVDLKDACRLGNVKRRKKKIKNNPRKFSRNVKMSTRVPNRISDSDGEYIGCKLDTLYIQLKLK</sequence>
<evidence type="ECO:0000313" key="2">
    <source>
        <dbReference type="WBParaSite" id="RSKR_0000837900.1"/>
    </source>
</evidence>
<reference evidence="2" key="1">
    <citation type="submission" date="2016-11" db="UniProtKB">
        <authorList>
            <consortium name="WormBaseParasite"/>
        </authorList>
    </citation>
    <scope>IDENTIFICATION</scope>
    <source>
        <strain evidence="2">KR3021</strain>
    </source>
</reference>
<name>A0AC35U826_9BILA</name>
<evidence type="ECO:0000313" key="1">
    <source>
        <dbReference type="Proteomes" id="UP000095286"/>
    </source>
</evidence>
<accession>A0AC35U826</accession>